<sequence length="126" mass="14666">MLMFCKKLKQTSNQSKQEVRKMGKKAQFHVGEWVQGETWDKQRIYGYVVKIENPEDITKVYIVDSVNEELAGRMIRVLTKSLQSVPKQEPAEAALEQLIDMALLTKDEEWFAQLSAQLEELKKQYS</sequence>
<dbReference type="InterPro" id="IPR027393">
    <property type="entry name" value="Virus_scaffolding_prot_C"/>
</dbReference>
<dbReference type="InterPro" id="IPR014957">
    <property type="entry name" value="IDEAL_dom"/>
</dbReference>
<name>A0ABX4ECI9_9BACI</name>
<keyword evidence="3" id="KW-1185">Reference proteome</keyword>
<accession>A0ABX4ECI9</accession>
<feature type="domain" description="IDEAL" evidence="1">
    <location>
        <begin position="77"/>
        <end position="118"/>
    </location>
</feature>
<dbReference type="Proteomes" id="UP000215545">
    <property type="component" value="Unassembled WGS sequence"/>
</dbReference>
<evidence type="ECO:0000313" key="2">
    <source>
        <dbReference type="EMBL" id="OXS80162.1"/>
    </source>
</evidence>
<dbReference type="Pfam" id="PF08858">
    <property type="entry name" value="IDEAL"/>
    <property type="match status" value="1"/>
</dbReference>
<protein>
    <recommendedName>
        <fullName evidence="1">IDEAL domain-containing protein</fullName>
    </recommendedName>
</protein>
<evidence type="ECO:0000313" key="3">
    <source>
        <dbReference type="Proteomes" id="UP000215545"/>
    </source>
</evidence>
<proteinExistence type="predicted"/>
<organism evidence="2 3">
    <name type="scientific">Domibacillus enclensis</name>
    <dbReference type="NCBI Taxonomy" id="1017273"/>
    <lineage>
        <taxon>Bacteria</taxon>
        <taxon>Bacillati</taxon>
        <taxon>Bacillota</taxon>
        <taxon>Bacilli</taxon>
        <taxon>Bacillales</taxon>
        <taxon>Bacillaceae</taxon>
        <taxon>Domibacillus</taxon>
    </lineage>
</organism>
<reference evidence="3" key="1">
    <citation type="submission" date="2017-03" db="EMBL/GenBank/DDBJ databases">
        <title>Bacillus sp. V-88(T) DSM27956, whole genome shotgun sequencing project.</title>
        <authorList>
            <person name="Dastager S.G."/>
            <person name="Neurgaonkar P.S."/>
            <person name="Dharne M.S."/>
        </authorList>
    </citation>
    <scope>NUCLEOTIDE SEQUENCE [LARGE SCALE GENOMIC DNA]</scope>
    <source>
        <strain evidence="3">DSM 25145</strain>
    </source>
</reference>
<comment type="caution">
    <text evidence="2">The sequence shown here is derived from an EMBL/GenBank/DDBJ whole genome shotgun (WGS) entry which is preliminary data.</text>
</comment>
<dbReference type="Gene3D" id="4.10.810.10">
    <property type="entry name" value="Virus Scaffolding Protein, Chain A"/>
    <property type="match status" value="1"/>
</dbReference>
<dbReference type="EMBL" id="MWSK01000001">
    <property type="protein sequence ID" value="OXS80162.1"/>
    <property type="molecule type" value="Genomic_DNA"/>
</dbReference>
<dbReference type="SMART" id="SM00914">
    <property type="entry name" value="IDEAL"/>
    <property type="match status" value="1"/>
</dbReference>
<gene>
    <name evidence="2" type="ORF">B1B05_01390</name>
</gene>
<evidence type="ECO:0000259" key="1">
    <source>
        <dbReference type="SMART" id="SM00914"/>
    </source>
</evidence>